<reference evidence="1" key="2">
    <citation type="journal article" date="2020" name="Nat. Commun.">
        <title>Large-scale genome sequencing of mycorrhizal fungi provides insights into the early evolution of symbiotic traits.</title>
        <authorList>
            <person name="Miyauchi S."/>
            <person name="Kiss E."/>
            <person name="Kuo A."/>
            <person name="Drula E."/>
            <person name="Kohler A."/>
            <person name="Sanchez-Garcia M."/>
            <person name="Morin E."/>
            <person name="Andreopoulos B."/>
            <person name="Barry K.W."/>
            <person name="Bonito G."/>
            <person name="Buee M."/>
            <person name="Carver A."/>
            <person name="Chen C."/>
            <person name="Cichocki N."/>
            <person name="Clum A."/>
            <person name="Culley D."/>
            <person name="Crous P.W."/>
            <person name="Fauchery L."/>
            <person name="Girlanda M."/>
            <person name="Hayes R.D."/>
            <person name="Keri Z."/>
            <person name="LaButti K."/>
            <person name="Lipzen A."/>
            <person name="Lombard V."/>
            <person name="Magnuson J."/>
            <person name="Maillard F."/>
            <person name="Murat C."/>
            <person name="Nolan M."/>
            <person name="Ohm R.A."/>
            <person name="Pangilinan J."/>
            <person name="Pereira M.F."/>
            <person name="Perotto S."/>
            <person name="Peter M."/>
            <person name="Pfister S."/>
            <person name="Riley R."/>
            <person name="Sitrit Y."/>
            <person name="Stielow J.B."/>
            <person name="Szollosi G."/>
            <person name="Zifcakova L."/>
            <person name="Stursova M."/>
            <person name="Spatafora J.W."/>
            <person name="Tedersoo L."/>
            <person name="Vaario L.M."/>
            <person name="Yamada A."/>
            <person name="Yan M."/>
            <person name="Wang P."/>
            <person name="Xu J."/>
            <person name="Bruns T."/>
            <person name="Baldrian P."/>
            <person name="Vilgalys R."/>
            <person name="Dunand C."/>
            <person name="Henrissat B."/>
            <person name="Grigoriev I.V."/>
            <person name="Hibbett D."/>
            <person name="Nagy L.G."/>
            <person name="Martin F.M."/>
        </authorList>
    </citation>
    <scope>NUCLEOTIDE SEQUENCE</scope>
    <source>
        <strain evidence="1">P2</strain>
    </source>
</reference>
<comment type="caution">
    <text evidence="1">The sequence shown here is derived from an EMBL/GenBank/DDBJ whole genome shotgun (WGS) entry which is preliminary data.</text>
</comment>
<proteinExistence type="predicted"/>
<name>A0ACB6Z3L3_THEGA</name>
<sequence>MRFTKPDWVIHREQATKSEQNPKPLSIFSVHVHPDGSRIATGGLDAKVRIWSTKPILNESAEVSGRPPKSLSTLSMHTGPVLAVRWAFSGRWLASGSDDTIVMIWDLDPSAKGKLWGSDEVNVEGWKPLKRLPGHESDVTDLAWAPGDRYLASVGLDSRVLIWCGFTLERLQVLDLHRGFVKGVCWDPVGEFLATASDDRSVKIWRTSDWGLEAEVEKPFEASPGTFFRRLRYAMLQFGIKLLTVRSWSPDGAHITASNATNNQGFVFIAAVIARNSWTSEISLVGHENTVEVSCYNPHIFVRNTSQPVVTSNICSVVALGGDDRSVSVWQTKSARPLIVAKDVFERQILDLSWSQDGLALYAVSSDGTMGVFHFDPEEMEGICPLSAQKEYLKKFGYEPPPLRAGFSHQEPPAAVSDVKVETPARANSVGQLSNGVNTLIAKRNTKKRVPLVGTMSAPPQPSKIQPPVTTTSRLNPPSISAGITSYSFDDPTDSNKMPLDRLVPGSSPRSPTISSWNRNTRHPSDQFPGNEDIEMFDAHSDMSVQINSLNDEETFSTRGKRKISDLIDDGRPVKARTLGGDQGRRERPVVREIVSGSNAGQNFAQSSNSVLLPTPPLLNFITAKVDGAQDVLECLNKVDDGLHELTFRTGAMQQTQWLDFLPSPAIGVTVTKKFCAAAMQDGCINVYSPTGRRMMPTMTLGSVCAYLCSSYDFLMALTSSGTLHVWNVKKGRALCAATSINPIVGPNAEVISASVSQNGAPVIHVSSGYAYSYDPELLTWVKLSDKWWAGGSSVWQGRSRTGTVNANRGVVATIENTISEQTGPDDGANRERPNWWEAALTLGHLETRLQAAKVLESSTEYKQALLVYAKRIAEDGFRGKAEELVKELFGPLYWRPGRDDSWTPLLLGFHKRELLREVLSIFAKSKTLTKMALDWQDMLKKAAIDE</sequence>
<evidence type="ECO:0000313" key="1">
    <source>
        <dbReference type="EMBL" id="KAF9644245.1"/>
    </source>
</evidence>
<organism evidence="1 2">
    <name type="scientific">Thelephora ganbajun</name>
    <name type="common">Ganba fungus</name>
    <dbReference type="NCBI Taxonomy" id="370292"/>
    <lineage>
        <taxon>Eukaryota</taxon>
        <taxon>Fungi</taxon>
        <taxon>Dikarya</taxon>
        <taxon>Basidiomycota</taxon>
        <taxon>Agaricomycotina</taxon>
        <taxon>Agaricomycetes</taxon>
        <taxon>Thelephorales</taxon>
        <taxon>Thelephoraceae</taxon>
        <taxon>Thelephora</taxon>
    </lineage>
</organism>
<evidence type="ECO:0000313" key="2">
    <source>
        <dbReference type="Proteomes" id="UP000886501"/>
    </source>
</evidence>
<keyword evidence="2" id="KW-1185">Reference proteome</keyword>
<gene>
    <name evidence="1" type="ORF">BDM02DRAFT_3150660</name>
</gene>
<accession>A0ACB6Z3L3</accession>
<dbReference type="Proteomes" id="UP000886501">
    <property type="component" value="Unassembled WGS sequence"/>
</dbReference>
<dbReference type="EMBL" id="MU118151">
    <property type="protein sequence ID" value="KAF9644245.1"/>
    <property type="molecule type" value="Genomic_DNA"/>
</dbReference>
<protein>
    <submittedName>
        <fullName evidence="1">Histone transcription regulator 1</fullName>
    </submittedName>
</protein>
<reference evidence="1" key="1">
    <citation type="submission" date="2019-10" db="EMBL/GenBank/DDBJ databases">
        <authorList>
            <consortium name="DOE Joint Genome Institute"/>
            <person name="Kuo A."/>
            <person name="Miyauchi S."/>
            <person name="Kiss E."/>
            <person name="Drula E."/>
            <person name="Kohler A."/>
            <person name="Sanchez-Garcia M."/>
            <person name="Andreopoulos B."/>
            <person name="Barry K.W."/>
            <person name="Bonito G."/>
            <person name="Buee M."/>
            <person name="Carver A."/>
            <person name="Chen C."/>
            <person name="Cichocki N."/>
            <person name="Clum A."/>
            <person name="Culley D."/>
            <person name="Crous P.W."/>
            <person name="Fauchery L."/>
            <person name="Girlanda M."/>
            <person name="Hayes R."/>
            <person name="Keri Z."/>
            <person name="Labutti K."/>
            <person name="Lipzen A."/>
            <person name="Lombard V."/>
            <person name="Magnuson J."/>
            <person name="Maillard F."/>
            <person name="Morin E."/>
            <person name="Murat C."/>
            <person name="Nolan M."/>
            <person name="Ohm R."/>
            <person name="Pangilinan J."/>
            <person name="Pereira M."/>
            <person name="Perotto S."/>
            <person name="Peter M."/>
            <person name="Riley R."/>
            <person name="Sitrit Y."/>
            <person name="Stielow B."/>
            <person name="Szollosi G."/>
            <person name="Zifcakova L."/>
            <person name="Stursova M."/>
            <person name="Spatafora J.W."/>
            <person name="Tedersoo L."/>
            <person name="Vaario L.-M."/>
            <person name="Yamada A."/>
            <person name="Yan M."/>
            <person name="Wang P."/>
            <person name="Xu J."/>
            <person name="Bruns T."/>
            <person name="Baldrian P."/>
            <person name="Vilgalys R."/>
            <person name="Henrissat B."/>
            <person name="Grigoriev I.V."/>
            <person name="Hibbett D."/>
            <person name="Nagy L.G."/>
            <person name="Martin F.M."/>
        </authorList>
    </citation>
    <scope>NUCLEOTIDE SEQUENCE</scope>
    <source>
        <strain evidence="1">P2</strain>
    </source>
</reference>